<name>A0A644YPD9_9ZZZZ</name>
<dbReference type="AlphaFoldDB" id="A0A644YPD9"/>
<protein>
    <submittedName>
        <fullName evidence="1">Uncharacterized protein</fullName>
    </submittedName>
</protein>
<reference evidence="1" key="1">
    <citation type="submission" date="2019-08" db="EMBL/GenBank/DDBJ databases">
        <authorList>
            <person name="Kucharzyk K."/>
            <person name="Murdoch R.W."/>
            <person name="Higgins S."/>
            <person name="Loffler F."/>
        </authorList>
    </citation>
    <scope>NUCLEOTIDE SEQUENCE</scope>
</reference>
<proteinExistence type="predicted"/>
<accession>A0A644YPD9</accession>
<comment type="caution">
    <text evidence="1">The sequence shown here is derived from an EMBL/GenBank/DDBJ whole genome shotgun (WGS) entry which is preliminary data.</text>
</comment>
<dbReference type="EMBL" id="VSSQ01005718">
    <property type="protein sequence ID" value="MPM30179.1"/>
    <property type="molecule type" value="Genomic_DNA"/>
</dbReference>
<gene>
    <name evidence="1" type="ORF">SDC9_76724</name>
</gene>
<organism evidence="1">
    <name type="scientific">bioreactor metagenome</name>
    <dbReference type="NCBI Taxonomy" id="1076179"/>
    <lineage>
        <taxon>unclassified sequences</taxon>
        <taxon>metagenomes</taxon>
        <taxon>ecological metagenomes</taxon>
    </lineage>
</organism>
<sequence length="67" mass="7178">MAALSSQGHFEEEGASHGVFVKNDEFALFKGCEEVKAPNCVHVDALIIHIFVEVNDVGGGLLTALEH</sequence>
<evidence type="ECO:0000313" key="1">
    <source>
        <dbReference type="EMBL" id="MPM30179.1"/>
    </source>
</evidence>